<keyword evidence="10 13" id="KW-1133">Transmembrane helix</keyword>
<evidence type="ECO:0000256" key="6">
    <source>
        <dbReference type="ARBA" id="ARBA00022692"/>
    </source>
</evidence>
<evidence type="ECO:0000256" key="4">
    <source>
        <dbReference type="ARBA" id="ARBA00022553"/>
    </source>
</evidence>
<dbReference type="InterPro" id="IPR036890">
    <property type="entry name" value="HATPase_C_sf"/>
</dbReference>
<evidence type="ECO:0000256" key="5">
    <source>
        <dbReference type="ARBA" id="ARBA00022679"/>
    </source>
</evidence>
<keyword evidence="17" id="KW-1185">Reference proteome</keyword>
<keyword evidence="7" id="KW-0547">Nucleotide-binding</keyword>
<feature type="transmembrane region" description="Helical" evidence="13">
    <location>
        <begin position="51"/>
        <end position="78"/>
    </location>
</feature>
<comment type="subcellular location">
    <subcellularLocation>
        <location evidence="2">Membrane</location>
        <topology evidence="2">Multi-pass membrane protein</topology>
    </subcellularLocation>
</comment>
<evidence type="ECO:0000256" key="10">
    <source>
        <dbReference type="ARBA" id="ARBA00022989"/>
    </source>
</evidence>
<dbReference type="EC" id="2.7.13.3" evidence="3"/>
<keyword evidence="9" id="KW-0067">ATP-binding</keyword>
<protein>
    <recommendedName>
        <fullName evidence="3">histidine kinase</fullName>
        <ecNumber evidence="3">2.7.13.3</ecNumber>
    </recommendedName>
</protein>
<dbReference type="Gene3D" id="3.30.450.40">
    <property type="match status" value="1"/>
</dbReference>
<keyword evidence="11" id="KW-0902">Two-component regulatory system</keyword>
<dbReference type="InterPro" id="IPR011712">
    <property type="entry name" value="Sig_transdc_His_kin_sub3_dim/P"/>
</dbReference>
<keyword evidence="8" id="KW-0418">Kinase</keyword>
<dbReference type="Pfam" id="PF01590">
    <property type="entry name" value="GAF"/>
    <property type="match status" value="1"/>
</dbReference>
<keyword evidence="4" id="KW-0597">Phosphoprotein</keyword>
<evidence type="ECO:0000256" key="2">
    <source>
        <dbReference type="ARBA" id="ARBA00004141"/>
    </source>
</evidence>
<evidence type="ECO:0000256" key="3">
    <source>
        <dbReference type="ARBA" id="ARBA00012438"/>
    </source>
</evidence>
<evidence type="ECO:0000259" key="15">
    <source>
        <dbReference type="SMART" id="SM00387"/>
    </source>
</evidence>
<dbReference type="InterPro" id="IPR003594">
    <property type="entry name" value="HATPase_dom"/>
</dbReference>
<dbReference type="PANTHER" id="PTHR24421:SF10">
    <property type="entry name" value="NITRATE_NITRITE SENSOR PROTEIN NARQ"/>
    <property type="match status" value="1"/>
</dbReference>
<accession>A0ABY5Z0H5</accession>
<dbReference type="InterPro" id="IPR025201">
    <property type="entry name" value="KdpD_TM"/>
</dbReference>
<feature type="domain" description="Histidine kinase/HSP90-like ATPase" evidence="15">
    <location>
        <begin position="522"/>
        <end position="617"/>
    </location>
</feature>
<dbReference type="EMBL" id="CP073721">
    <property type="protein sequence ID" value="UWZ33989.1"/>
    <property type="molecule type" value="Genomic_DNA"/>
</dbReference>
<dbReference type="SMART" id="SM00387">
    <property type="entry name" value="HATPase_c"/>
    <property type="match status" value="1"/>
</dbReference>
<dbReference type="Gene3D" id="1.20.5.1930">
    <property type="match status" value="1"/>
</dbReference>
<dbReference type="Pfam" id="PF02518">
    <property type="entry name" value="HATPase_c"/>
    <property type="match status" value="1"/>
</dbReference>
<evidence type="ECO:0000256" key="1">
    <source>
        <dbReference type="ARBA" id="ARBA00000085"/>
    </source>
</evidence>
<gene>
    <name evidence="16" type="ORF">Drose_22290</name>
</gene>
<dbReference type="InterPro" id="IPR038318">
    <property type="entry name" value="KdpD_sf"/>
</dbReference>
<keyword evidence="12 13" id="KW-0472">Membrane</keyword>
<dbReference type="Pfam" id="PF07730">
    <property type="entry name" value="HisKA_3"/>
    <property type="match status" value="1"/>
</dbReference>
<dbReference type="InterPro" id="IPR003018">
    <property type="entry name" value="GAF"/>
</dbReference>
<evidence type="ECO:0000256" key="12">
    <source>
        <dbReference type="ARBA" id="ARBA00023136"/>
    </source>
</evidence>
<sequence>MMLARLGAWLVRPTPPRLVVGVLVCALFLTVETLLVYPLSRLVPREALAMIFLLGVLVVSTAWGLGLAVVMSFVSAFAFNFFPVAPGGRFTVRNSHDWAELAVFLVVAVLASSVGQLARSRAVEALERHREAQILTGLTRLMLSTDDMSSVLPAASHRLSRALDLPFADLHLGEVAAGEGRVTFPLRYHARVGTLVVPAGLPEPMVRRLEDRVVPALAMVLRAASDREEMSDSLRASRDELRALATEQQVLRRVAVLVAQGAPPSDVVAAVAAETAGLLDADATRLMRAEAPGTVTVLAEYGKPGLEPLLGKRLKVSGGTTELVLNTGRPARVDSYEVRAGALADLARHEGFHASVGAPIVVEGRVWGALVVLWSRHLPPPSDAESRLAQFTELVATAVANTESRAELKASRARIVFAADEARRSFERDLHDGLQQRLVSLGLELRAAEAMVPADHDELRTRLSQTTAGLSAAFQDLQEITRGLHPAILSQGGLGPALKALARRCPIPVRMNPGPKRRLPSCVEVAAYYVVSEALTNAAKHAQSDEVYVDIAIAEDGSGHEYLTVSIRDDGVGGADPGLGSGLVGLTDRVEALGGQLRLISPAGYGTTLVATLPVDVGCARPPNC</sequence>
<evidence type="ECO:0000256" key="13">
    <source>
        <dbReference type="SAM" id="Phobius"/>
    </source>
</evidence>
<dbReference type="Gene3D" id="1.20.120.620">
    <property type="entry name" value="Backbone structure of the membrane domain of e. Coli histidine kinase receptor kdpd"/>
    <property type="match status" value="1"/>
</dbReference>
<keyword evidence="5" id="KW-0808">Transferase</keyword>
<dbReference type="SUPFAM" id="SSF55781">
    <property type="entry name" value="GAF domain-like"/>
    <property type="match status" value="1"/>
</dbReference>
<reference evidence="16" key="1">
    <citation type="submission" date="2021-04" db="EMBL/GenBank/DDBJ databases">
        <title>Biosynthetic gene clusters of Dactylosporangioum roseum.</title>
        <authorList>
            <person name="Hartkoorn R.C."/>
            <person name="Beaudoing E."/>
            <person name="Hot D."/>
            <person name="Moureu S."/>
        </authorList>
    </citation>
    <scope>NUCLEOTIDE SEQUENCE</scope>
    <source>
        <strain evidence="16">NRRL B-16295</strain>
    </source>
</reference>
<feature type="domain" description="GAF" evidence="14">
    <location>
        <begin position="263"/>
        <end position="409"/>
    </location>
</feature>
<dbReference type="CDD" id="cd16917">
    <property type="entry name" value="HATPase_UhpB-NarQ-NarX-like"/>
    <property type="match status" value="1"/>
</dbReference>
<keyword evidence="6 13" id="KW-0812">Transmembrane</keyword>
<evidence type="ECO:0000313" key="16">
    <source>
        <dbReference type="EMBL" id="UWZ33989.1"/>
    </source>
</evidence>
<evidence type="ECO:0000256" key="9">
    <source>
        <dbReference type="ARBA" id="ARBA00022840"/>
    </source>
</evidence>
<evidence type="ECO:0000259" key="14">
    <source>
        <dbReference type="SMART" id="SM00065"/>
    </source>
</evidence>
<dbReference type="Proteomes" id="UP001058271">
    <property type="component" value="Chromosome"/>
</dbReference>
<evidence type="ECO:0000256" key="8">
    <source>
        <dbReference type="ARBA" id="ARBA00022777"/>
    </source>
</evidence>
<dbReference type="Gene3D" id="3.30.565.10">
    <property type="entry name" value="Histidine kinase-like ATPase, C-terminal domain"/>
    <property type="match status" value="1"/>
</dbReference>
<comment type="catalytic activity">
    <reaction evidence="1">
        <text>ATP + protein L-histidine = ADP + protein N-phospho-L-histidine.</text>
        <dbReference type="EC" id="2.7.13.3"/>
    </reaction>
</comment>
<dbReference type="SMART" id="SM00065">
    <property type="entry name" value="GAF"/>
    <property type="match status" value="1"/>
</dbReference>
<organism evidence="16 17">
    <name type="scientific">Dactylosporangium roseum</name>
    <dbReference type="NCBI Taxonomy" id="47989"/>
    <lineage>
        <taxon>Bacteria</taxon>
        <taxon>Bacillati</taxon>
        <taxon>Actinomycetota</taxon>
        <taxon>Actinomycetes</taxon>
        <taxon>Micromonosporales</taxon>
        <taxon>Micromonosporaceae</taxon>
        <taxon>Dactylosporangium</taxon>
    </lineage>
</organism>
<dbReference type="SUPFAM" id="SSF55874">
    <property type="entry name" value="ATPase domain of HSP90 chaperone/DNA topoisomerase II/histidine kinase"/>
    <property type="match status" value="1"/>
</dbReference>
<feature type="transmembrane region" description="Helical" evidence="13">
    <location>
        <begin position="20"/>
        <end position="39"/>
    </location>
</feature>
<name>A0ABY5Z0H5_9ACTN</name>
<evidence type="ECO:0000313" key="17">
    <source>
        <dbReference type="Proteomes" id="UP001058271"/>
    </source>
</evidence>
<dbReference type="InterPro" id="IPR050482">
    <property type="entry name" value="Sensor_HK_TwoCompSys"/>
</dbReference>
<proteinExistence type="predicted"/>
<dbReference type="InterPro" id="IPR029016">
    <property type="entry name" value="GAF-like_dom_sf"/>
</dbReference>
<dbReference type="PANTHER" id="PTHR24421">
    <property type="entry name" value="NITRATE/NITRITE SENSOR PROTEIN NARX-RELATED"/>
    <property type="match status" value="1"/>
</dbReference>
<evidence type="ECO:0000256" key="7">
    <source>
        <dbReference type="ARBA" id="ARBA00022741"/>
    </source>
</evidence>
<dbReference type="Pfam" id="PF13493">
    <property type="entry name" value="DUF4118"/>
    <property type="match status" value="1"/>
</dbReference>
<evidence type="ECO:0000256" key="11">
    <source>
        <dbReference type="ARBA" id="ARBA00023012"/>
    </source>
</evidence>